<organism evidence="2 3">
    <name type="scientific">Fervidicella metallireducens AeB</name>
    <dbReference type="NCBI Taxonomy" id="1403537"/>
    <lineage>
        <taxon>Bacteria</taxon>
        <taxon>Bacillati</taxon>
        <taxon>Bacillota</taxon>
        <taxon>Clostridia</taxon>
        <taxon>Eubacteriales</taxon>
        <taxon>Clostridiaceae</taxon>
        <taxon>Fervidicella</taxon>
    </lineage>
</organism>
<feature type="domain" description="Mor transcription activator" evidence="1">
    <location>
        <begin position="14"/>
        <end position="84"/>
    </location>
</feature>
<dbReference type="Pfam" id="PF08765">
    <property type="entry name" value="Mor"/>
    <property type="match status" value="1"/>
</dbReference>
<dbReference type="Proteomes" id="UP000019681">
    <property type="component" value="Unassembled WGS sequence"/>
</dbReference>
<dbReference type="InterPro" id="IPR014875">
    <property type="entry name" value="Mor_transcription_activator"/>
</dbReference>
<sequence>MLDGIEINDLPPNQKDIAELIGFENYKKLVCNFGGNNVYIQKEDTLTKNVRNKKIVEMFNGNNYLELSKKFNLTERAIRTIITEELAVKEGEQITLFEIE</sequence>
<dbReference type="InterPro" id="IPR009057">
    <property type="entry name" value="Homeodomain-like_sf"/>
</dbReference>
<dbReference type="Gene3D" id="1.10.10.60">
    <property type="entry name" value="Homeodomain-like"/>
    <property type="match status" value="1"/>
</dbReference>
<reference evidence="2 3" key="1">
    <citation type="journal article" date="2014" name="Genome Announc.">
        <title>Draft Genome Sequence of Fervidicella metallireducens Strain AeBT, an Iron-Reducing Thermoanaerobe from the Great Artesian Basin.</title>
        <authorList>
            <person name="Patel B.K."/>
        </authorList>
    </citation>
    <scope>NUCLEOTIDE SEQUENCE [LARGE SCALE GENOMIC DNA]</scope>
    <source>
        <strain evidence="2 3">AeB</strain>
    </source>
</reference>
<evidence type="ECO:0000313" key="3">
    <source>
        <dbReference type="Proteomes" id="UP000019681"/>
    </source>
</evidence>
<dbReference type="OrthoDB" id="1957300at2"/>
<protein>
    <recommendedName>
        <fullName evidence="1">Mor transcription activator domain-containing protein</fullName>
    </recommendedName>
</protein>
<dbReference type="AlphaFoldDB" id="A0A017RUI4"/>
<evidence type="ECO:0000259" key="1">
    <source>
        <dbReference type="Pfam" id="PF08765"/>
    </source>
</evidence>
<comment type="caution">
    <text evidence="2">The sequence shown here is derived from an EMBL/GenBank/DDBJ whole genome shotgun (WGS) entry which is preliminary data.</text>
</comment>
<dbReference type="RefSeq" id="WP_035379993.1">
    <property type="nucleotide sequence ID" value="NZ_AZQP01000024.1"/>
</dbReference>
<dbReference type="EMBL" id="AZQP01000024">
    <property type="protein sequence ID" value="EYE88286.1"/>
    <property type="molecule type" value="Genomic_DNA"/>
</dbReference>
<evidence type="ECO:0000313" key="2">
    <source>
        <dbReference type="EMBL" id="EYE88286.1"/>
    </source>
</evidence>
<dbReference type="SUPFAM" id="SSF46689">
    <property type="entry name" value="Homeodomain-like"/>
    <property type="match status" value="1"/>
</dbReference>
<dbReference type="PANTHER" id="PTHR37812">
    <property type="entry name" value="MU-LIKE PROPHAGE FLUMU PROTEIN C"/>
    <property type="match status" value="1"/>
</dbReference>
<name>A0A017RUI4_9CLOT</name>
<dbReference type="InterPro" id="IPR052411">
    <property type="entry name" value="c-mor_Regulatory_Protein"/>
</dbReference>
<dbReference type="PANTHER" id="PTHR37812:SF1">
    <property type="entry name" value="MU-LIKE PROPHAGE FLUMU PROTEIN C"/>
    <property type="match status" value="1"/>
</dbReference>
<proteinExistence type="predicted"/>
<dbReference type="STRING" id="1403537.Q428_08785"/>
<accession>A0A017RUI4</accession>
<keyword evidence="3" id="KW-1185">Reference proteome</keyword>
<gene>
    <name evidence="2" type="ORF">Q428_08785</name>
</gene>